<dbReference type="Proteomes" id="UP000325187">
    <property type="component" value="Unassembled WGS sequence"/>
</dbReference>
<sequence>MKTQPPFPLFRLALIAGALALSFAAWRLYVRYGASDVTQAETIVYGMMLFIFGIALAAFFVVALAKLFMRFFKKRREPFDFDLK</sequence>
<gene>
    <name evidence="2" type="ORF">JCM17844_08740</name>
    <name evidence="3" type="ORF">JCM17845_01920</name>
</gene>
<keyword evidence="5" id="KW-1185">Reference proteome</keyword>
<reference evidence="4 5" key="1">
    <citation type="submission" date="2019-09" db="EMBL/GenBank/DDBJ databases">
        <title>NBRP : Genome information of microbial organism related human and environment.</title>
        <authorList>
            <person name="Hattori M."/>
            <person name="Oshima K."/>
            <person name="Inaba H."/>
            <person name="Suda W."/>
            <person name="Sakamoto M."/>
            <person name="Iino T."/>
            <person name="Kitahara M."/>
            <person name="Oshida Y."/>
            <person name="Iida T."/>
            <person name="Kudo T."/>
            <person name="Itoh T."/>
            <person name="Ohkuma M."/>
        </authorList>
    </citation>
    <scope>NUCLEOTIDE SEQUENCE [LARGE SCALE GENOMIC DNA]</scope>
    <source>
        <strain evidence="2 4">Hi-2</strain>
        <strain evidence="3 5">Mie-1</strain>
    </source>
</reference>
<accession>A0A5A7MWX6</accession>
<evidence type="ECO:0000256" key="1">
    <source>
        <dbReference type="SAM" id="Phobius"/>
    </source>
</evidence>
<keyword evidence="1" id="KW-1133">Transmembrane helix</keyword>
<evidence type="ECO:0000313" key="4">
    <source>
        <dbReference type="Proteomes" id="UP000322084"/>
    </source>
</evidence>
<keyword evidence="1" id="KW-0812">Transmembrane</keyword>
<dbReference type="EMBL" id="BKCM01000001">
    <property type="protein sequence ID" value="GEQ99568.1"/>
    <property type="molecule type" value="Genomic_DNA"/>
</dbReference>
<proteinExistence type="predicted"/>
<dbReference type="RefSeq" id="WP_149999768.1">
    <property type="nucleotide sequence ID" value="NZ_BKCL01000002.1"/>
</dbReference>
<comment type="caution">
    <text evidence="3">The sequence shown here is derived from an EMBL/GenBank/DDBJ whole genome shotgun (WGS) entry which is preliminary data.</text>
</comment>
<dbReference type="EMBL" id="BKCL01000002">
    <property type="protein sequence ID" value="GEQ97237.1"/>
    <property type="molecule type" value="Genomic_DNA"/>
</dbReference>
<dbReference type="AlphaFoldDB" id="A0A5A7MWX6"/>
<name>A0A5A7MWX6_9PROT</name>
<feature type="transmembrane region" description="Helical" evidence="1">
    <location>
        <begin position="43"/>
        <end position="68"/>
    </location>
</feature>
<accession>A0A5A7MMR3</accession>
<evidence type="ECO:0000313" key="2">
    <source>
        <dbReference type="EMBL" id="GEQ97237.1"/>
    </source>
</evidence>
<organism evidence="3 5">
    <name type="scientific">Iodidimonas gelatinilytica</name>
    <dbReference type="NCBI Taxonomy" id="1236966"/>
    <lineage>
        <taxon>Bacteria</taxon>
        <taxon>Pseudomonadati</taxon>
        <taxon>Pseudomonadota</taxon>
        <taxon>Alphaproteobacteria</taxon>
        <taxon>Iodidimonadales</taxon>
        <taxon>Iodidimonadaceae</taxon>
        <taxon>Iodidimonas</taxon>
    </lineage>
</organism>
<evidence type="ECO:0000313" key="3">
    <source>
        <dbReference type="EMBL" id="GEQ99568.1"/>
    </source>
</evidence>
<dbReference type="Proteomes" id="UP000322084">
    <property type="component" value="Unassembled WGS sequence"/>
</dbReference>
<evidence type="ECO:0000313" key="5">
    <source>
        <dbReference type="Proteomes" id="UP000325187"/>
    </source>
</evidence>
<keyword evidence="1" id="KW-0472">Membrane</keyword>
<protein>
    <submittedName>
        <fullName evidence="3">Uncharacterized protein</fullName>
    </submittedName>
</protein>